<dbReference type="EC" id="1.14.-.-" evidence="2"/>
<organism evidence="2 3">
    <name type="scientific">Deinococcus antarcticus</name>
    <dbReference type="NCBI Taxonomy" id="1298767"/>
    <lineage>
        <taxon>Bacteria</taxon>
        <taxon>Thermotogati</taxon>
        <taxon>Deinococcota</taxon>
        <taxon>Deinococci</taxon>
        <taxon>Deinococcales</taxon>
        <taxon>Deinococcaceae</taxon>
        <taxon>Deinococcus</taxon>
    </lineage>
</organism>
<dbReference type="PANTHER" id="PTHR34474:SF2">
    <property type="entry name" value="SIGNAL TRANSDUCTION PROTEIN TRAP"/>
    <property type="match status" value="1"/>
</dbReference>
<dbReference type="Gene3D" id="3.30.70.100">
    <property type="match status" value="1"/>
</dbReference>
<dbReference type="InterPro" id="IPR011008">
    <property type="entry name" value="Dimeric_a/b-barrel"/>
</dbReference>
<dbReference type="EMBL" id="JBHRZF010000044">
    <property type="protein sequence ID" value="MFC3860107.1"/>
    <property type="molecule type" value="Genomic_DNA"/>
</dbReference>
<feature type="domain" description="ABM" evidence="1">
    <location>
        <begin position="2"/>
        <end position="94"/>
    </location>
</feature>
<sequence>MITVMNRIFVNPEFADQFEERFRNRAGMVDSMPGFIRNEVLRPTREGDPFIVLTYWDNMGAFKAWTESDAFKQGHARSGSLPREAFSGPNVLEVHEVVGQGEQ</sequence>
<dbReference type="PROSITE" id="PS51725">
    <property type="entry name" value="ABM"/>
    <property type="match status" value="1"/>
</dbReference>
<dbReference type="RefSeq" id="WP_380076257.1">
    <property type="nucleotide sequence ID" value="NZ_JBHRZF010000044.1"/>
</dbReference>
<accession>A0ABV8A348</accession>
<evidence type="ECO:0000313" key="3">
    <source>
        <dbReference type="Proteomes" id="UP001595748"/>
    </source>
</evidence>
<protein>
    <submittedName>
        <fullName evidence="2">Antibiotic biosynthesis monooxygenase family protein</fullName>
        <ecNumber evidence="2">1.14.-.-</ecNumber>
    </submittedName>
</protein>
<dbReference type="SUPFAM" id="SSF54909">
    <property type="entry name" value="Dimeric alpha+beta barrel"/>
    <property type="match status" value="1"/>
</dbReference>
<proteinExistence type="predicted"/>
<dbReference type="InterPro" id="IPR007138">
    <property type="entry name" value="ABM_dom"/>
</dbReference>
<dbReference type="Proteomes" id="UP001595748">
    <property type="component" value="Unassembled WGS sequence"/>
</dbReference>
<reference evidence="3" key="1">
    <citation type="journal article" date="2019" name="Int. J. Syst. Evol. Microbiol.">
        <title>The Global Catalogue of Microorganisms (GCM) 10K type strain sequencing project: providing services to taxonomists for standard genome sequencing and annotation.</title>
        <authorList>
            <consortium name="The Broad Institute Genomics Platform"/>
            <consortium name="The Broad Institute Genome Sequencing Center for Infectious Disease"/>
            <person name="Wu L."/>
            <person name="Ma J."/>
        </authorList>
    </citation>
    <scope>NUCLEOTIDE SEQUENCE [LARGE SCALE GENOMIC DNA]</scope>
    <source>
        <strain evidence="3">CCTCC AB 2013263</strain>
    </source>
</reference>
<gene>
    <name evidence="2" type="ORF">ACFOPQ_04930</name>
</gene>
<evidence type="ECO:0000259" key="1">
    <source>
        <dbReference type="PROSITE" id="PS51725"/>
    </source>
</evidence>
<dbReference type="GO" id="GO:0004497">
    <property type="term" value="F:monooxygenase activity"/>
    <property type="evidence" value="ECO:0007669"/>
    <property type="project" value="UniProtKB-KW"/>
</dbReference>
<evidence type="ECO:0000313" key="2">
    <source>
        <dbReference type="EMBL" id="MFC3860107.1"/>
    </source>
</evidence>
<name>A0ABV8A348_9DEIO</name>
<dbReference type="InterPro" id="IPR050404">
    <property type="entry name" value="Heme-degrading_MO"/>
</dbReference>
<dbReference type="PANTHER" id="PTHR34474">
    <property type="entry name" value="SIGNAL TRANSDUCTION PROTEIN TRAP"/>
    <property type="match status" value="1"/>
</dbReference>
<dbReference type="Pfam" id="PF03992">
    <property type="entry name" value="ABM"/>
    <property type="match status" value="1"/>
</dbReference>
<comment type="caution">
    <text evidence="2">The sequence shown here is derived from an EMBL/GenBank/DDBJ whole genome shotgun (WGS) entry which is preliminary data.</text>
</comment>
<keyword evidence="3" id="KW-1185">Reference proteome</keyword>
<keyword evidence="2" id="KW-0560">Oxidoreductase</keyword>
<keyword evidence="2" id="KW-0503">Monooxygenase</keyword>